<evidence type="ECO:0000313" key="1">
    <source>
        <dbReference type="EMBL" id="ADK82004.1"/>
    </source>
</evidence>
<dbReference type="Proteomes" id="UP000002318">
    <property type="component" value="Chromosome"/>
</dbReference>
<accession>E1R3N3</accession>
<sequence length="152" mass="18022">MEDIKRFRVKKQEKDDDVYFSIAWSHLTKAERYTILGSAPSMAGIYELYYREPGGTLKQVFFQMAWYGGIREHLRRDIDPTLLDDAPIQKAIVEGHSCFFRYSLIENIHDMEDLCFFFSRKAPPDKKEPPSHSGRYRRIYVREIDSDRLVTF</sequence>
<evidence type="ECO:0000313" key="2">
    <source>
        <dbReference type="Proteomes" id="UP000002318"/>
    </source>
</evidence>
<organism evidence="1 2">
    <name type="scientific">Sediminispirochaeta smaragdinae (strain DSM 11293 / JCM 15392 / SEBR 4228)</name>
    <name type="common">Spirochaeta smaragdinae</name>
    <dbReference type="NCBI Taxonomy" id="573413"/>
    <lineage>
        <taxon>Bacteria</taxon>
        <taxon>Pseudomonadati</taxon>
        <taxon>Spirochaetota</taxon>
        <taxon>Spirochaetia</taxon>
        <taxon>Spirochaetales</taxon>
        <taxon>Spirochaetaceae</taxon>
        <taxon>Sediminispirochaeta</taxon>
    </lineage>
</organism>
<dbReference type="RefSeq" id="WP_013255463.1">
    <property type="nucleotide sequence ID" value="NC_014364.1"/>
</dbReference>
<dbReference type="OrthoDB" id="370092at2"/>
<name>E1R3N3_SEDSS</name>
<gene>
    <name evidence="1" type="ordered locus">Spirs_2901</name>
</gene>
<keyword evidence="2" id="KW-1185">Reference proteome</keyword>
<dbReference type="AlphaFoldDB" id="E1R3N3"/>
<dbReference type="HOGENOM" id="CLU_1748856_0_0_12"/>
<proteinExistence type="predicted"/>
<dbReference type="STRING" id="573413.Spirs_2901"/>
<reference evidence="1 2" key="1">
    <citation type="journal article" date="2010" name="Stand. Genomic Sci.">
        <title>Complete genome sequence of Spirochaeta smaragdinae type strain (SEBR 4228).</title>
        <authorList>
            <person name="Mavromatis K."/>
            <person name="Yasawong M."/>
            <person name="Chertkov O."/>
            <person name="Lapidus A."/>
            <person name="Lucas S."/>
            <person name="Nolan M."/>
            <person name="Del Rio T.G."/>
            <person name="Tice H."/>
            <person name="Cheng J.F."/>
            <person name="Pitluck S."/>
            <person name="Liolios K."/>
            <person name="Ivanova N."/>
            <person name="Tapia R."/>
            <person name="Han C."/>
            <person name="Bruce D."/>
            <person name="Goodwin L."/>
            <person name="Pati A."/>
            <person name="Chen A."/>
            <person name="Palaniappan K."/>
            <person name="Land M."/>
            <person name="Hauser L."/>
            <person name="Chang Y.J."/>
            <person name="Jeffries C.D."/>
            <person name="Detter J.C."/>
            <person name="Rohde M."/>
            <person name="Brambilla E."/>
            <person name="Spring S."/>
            <person name="Goker M."/>
            <person name="Sikorski J."/>
            <person name="Woyke T."/>
            <person name="Bristow J."/>
            <person name="Eisen J.A."/>
            <person name="Markowitz V."/>
            <person name="Hugenholtz P."/>
            <person name="Klenk H.P."/>
            <person name="Kyrpides N.C."/>
        </authorList>
    </citation>
    <scope>NUCLEOTIDE SEQUENCE [LARGE SCALE GENOMIC DNA]</scope>
    <source>
        <strain evidence="2">DSM 11293 / JCM 15392 / SEBR 4228</strain>
    </source>
</reference>
<dbReference type="eggNOG" id="ENOG50343GE">
    <property type="taxonomic scope" value="Bacteria"/>
</dbReference>
<dbReference type="EMBL" id="CP002116">
    <property type="protein sequence ID" value="ADK82004.1"/>
    <property type="molecule type" value="Genomic_DNA"/>
</dbReference>
<dbReference type="KEGG" id="ssm:Spirs_2901"/>
<protein>
    <submittedName>
        <fullName evidence="1">Uncharacterized protein</fullName>
    </submittedName>
</protein>